<dbReference type="SUPFAM" id="SSF53474">
    <property type="entry name" value="alpha/beta-Hydrolases"/>
    <property type="match status" value="1"/>
</dbReference>
<organism evidence="1 2">
    <name type="scientific">Zostera marina</name>
    <name type="common">Eelgrass</name>
    <dbReference type="NCBI Taxonomy" id="29655"/>
    <lineage>
        <taxon>Eukaryota</taxon>
        <taxon>Viridiplantae</taxon>
        <taxon>Streptophyta</taxon>
        <taxon>Embryophyta</taxon>
        <taxon>Tracheophyta</taxon>
        <taxon>Spermatophyta</taxon>
        <taxon>Magnoliopsida</taxon>
        <taxon>Liliopsida</taxon>
        <taxon>Zosteraceae</taxon>
        <taxon>Zostera</taxon>
    </lineage>
</organism>
<dbReference type="STRING" id="29655.A0A0K9P2Z2"/>
<dbReference type="FunFam" id="3.40.50.1820:FF:000097">
    <property type="entry name" value="Alpha/beta hydrolase family protein"/>
    <property type="match status" value="1"/>
</dbReference>
<protein>
    <submittedName>
        <fullName evidence="1">Uncharacterized protein</fullName>
    </submittedName>
</protein>
<proteinExistence type="predicted"/>
<dbReference type="GO" id="GO:0016298">
    <property type="term" value="F:lipase activity"/>
    <property type="evidence" value="ECO:0000318"/>
    <property type="project" value="GO_Central"/>
</dbReference>
<sequence>MVAVHFGYLRMVIQAMAVTPCTLFPIPMTERRREIPNNTIAPVFNDHPSRSFSSFFSLSLGSGSSAPQLSNVCPNPKEKKFRACTADELHYADVPGTDWRIALWRYVPCSKAPLRNHPLVLLSGVGTNAIGFDLSPEASFARHMSTQGFDTWIVEVRGAGLSSHNNFKADEHIPNEKVVSDGIESKEKEYQNGVLPGQKELDKGNAQTSLSDLQSVSQLNDVLFVLTEEISDYLSETQSKEKKSSVLEESRYSIASNQVRYLRQRFLSFLDEVQSSISPRFLDMRRYFSESIKDFQKQLDFVFIYDWDFDHYLEEDISIAIEYIKSHTKPKDGKLLAIGHSMGGILLYAMLSKCGFSGRESDFAAVVTLASSLDYASSESSLKLLLPLANPAEALNVPIVPLGALMAAAYPLASSPPYVLSWLNPHVSAQDMMHPELFEKLFLNNFCTIPTKLLLQLSSVFRDGGLRDRSGIFCYKDHIHKGSTPVFAIAGDQDLICPPEAVYETVKLIPQHLVTYKLLGKPEGPHYGHFDIVGSRMVEDEVYPCIVEFLCQHDGTS</sequence>
<name>A0A0K9P2Z2_ZOSMR</name>
<dbReference type="GO" id="GO:0006629">
    <property type="term" value="P:lipid metabolic process"/>
    <property type="evidence" value="ECO:0000318"/>
    <property type="project" value="GO_Central"/>
</dbReference>
<accession>A0A0K9P2Z2</accession>
<dbReference type="AlphaFoldDB" id="A0A0K9P2Z2"/>
<dbReference type="Proteomes" id="UP000036987">
    <property type="component" value="Unassembled WGS sequence"/>
</dbReference>
<evidence type="ECO:0000313" key="1">
    <source>
        <dbReference type="EMBL" id="KMZ62580.1"/>
    </source>
</evidence>
<evidence type="ECO:0000313" key="2">
    <source>
        <dbReference type="Proteomes" id="UP000036987"/>
    </source>
</evidence>
<gene>
    <name evidence="1" type="ORF">ZOSMA_452G00150</name>
</gene>
<dbReference type="OrthoDB" id="9974421at2759"/>
<dbReference type="ESTHER" id="zosmr-a0a0k9p2z2">
    <property type="family name" value="UCP031088"/>
</dbReference>
<dbReference type="InterPro" id="IPR016969">
    <property type="entry name" value="UCP031088_abhydr"/>
</dbReference>
<dbReference type="PIRSF" id="PIRSF031088">
    <property type="entry name" value="UCP031088_abhydr"/>
    <property type="match status" value="1"/>
</dbReference>
<dbReference type="OMA" id="FRHGATK"/>
<comment type="caution">
    <text evidence="1">The sequence shown here is derived from an EMBL/GenBank/DDBJ whole genome shotgun (WGS) entry which is preliminary data.</text>
</comment>
<keyword evidence="2" id="KW-1185">Reference proteome</keyword>
<dbReference type="InterPro" id="IPR029058">
    <property type="entry name" value="AB_hydrolase_fold"/>
</dbReference>
<dbReference type="Gene3D" id="3.40.50.1820">
    <property type="entry name" value="alpha/beta hydrolase"/>
    <property type="match status" value="2"/>
</dbReference>
<dbReference type="EMBL" id="LFYR01001335">
    <property type="protein sequence ID" value="KMZ62580.1"/>
    <property type="molecule type" value="Genomic_DNA"/>
</dbReference>
<dbReference type="PANTHER" id="PTHR11005">
    <property type="entry name" value="LYSOSOMAL ACID LIPASE-RELATED"/>
    <property type="match status" value="1"/>
</dbReference>
<reference evidence="2" key="1">
    <citation type="journal article" date="2016" name="Nature">
        <title>The genome of the seagrass Zostera marina reveals angiosperm adaptation to the sea.</title>
        <authorList>
            <person name="Olsen J.L."/>
            <person name="Rouze P."/>
            <person name="Verhelst B."/>
            <person name="Lin Y.-C."/>
            <person name="Bayer T."/>
            <person name="Collen J."/>
            <person name="Dattolo E."/>
            <person name="De Paoli E."/>
            <person name="Dittami S."/>
            <person name="Maumus F."/>
            <person name="Michel G."/>
            <person name="Kersting A."/>
            <person name="Lauritano C."/>
            <person name="Lohaus R."/>
            <person name="Toepel M."/>
            <person name="Tonon T."/>
            <person name="Vanneste K."/>
            <person name="Amirebrahimi M."/>
            <person name="Brakel J."/>
            <person name="Bostroem C."/>
            <person name="Chovatia M."/>
            <person name="Grimwood J."/>
            <person name="Jenkins J.W."/>
            <person name="Jueterbock A."/>
            <person name="Mraz A."/>
            <person name="Stam W.T."/>
            <person name="Tice H."/>
            <person name="Bornberg-Bauer E."/>
            <person name="Green P.J."/>
            <person name="Pearson G.A."/>
            <person name="Procaccini G."/>
            <person name="Duarte C.M."/>
            <person name="Schmutz J."/>
            <person name="Reusch T.B.H."/>
            <person name="Van de Peer Y."/>
        </authorList>
    </citation>
    <scope>NUCLEOTIDE SEQUENCE [LARGE SCALE GENOMIC DNA]</scope>
    <source>
        <strain evidence="2">cv. Finnish</strain>
    </source>
</reference>